<gene>
    <name evidence="1" type="ORF">JRQ81_004742</name>
</gene>
<dbReference type="InterPro" id="IPR043502">
    <property type="entry name" value="DNA/RNA_pol_sf"/>
</dbReference>
<sequence>MVTLENIIPLLKKRTWFAIIDLQDAYFHITTIHPDYCKYLRFTLSCTTFKFTTLPFGLFSASLYKMPHLSCCLSTPARHFHLPLHR</sequence>
<dbReference type="AlphaFoldDB" id="A0A9Q0XIY0"/>
<name>A0A9Q0XIY0_9SAUR</name>
<dbReference type="InterPro" id="IPR052055">
    <property type="entry name" value="Hepadnavirus_pol/RT"/>
</dbReference>
<comment type="caution">
    <text evidence="1">The sequence shown here is derived from an EMBL/GenBank/DDBJ whole genome shotgun (WGS) entry which is preliminary data.</text>
</comment>
<reference evidence="1" key="1">
    <citation type="journal article" date="2023" name="DNA Res.">
        <title>Chromosome-level genome assembly of Phrynocephalus forsythii using third-generation DNA sequencing and Hi-C analysis.</title>
        <authorList>
            <person name="Qi Y."/>
            <person name="Zhao W."/>
            <person name="Zhao Y."/>
            <person name="Niu C."/>
            <person name="Cao S."/>
            <person name="Zhang Y."/>
        </authorList>
    </citation>
    <scope>NUCLEOTIDE SEQUENCE</scope>
    <source>
        <tissue evidence="1">Muscle</tissue>
    </source>
</reference>
<dbReference type="Proteomes" id="UP001142489">
    <property type="component" value="Unassembled WGS sequence"/>
</dbReference>
<protein>
    <recommendedName>
        <fullName evidence="3">Reverse transcriptase domain-containing protein</fullName>
    </recommendedName>
</protein>
<evidence type="ECO:0008006" key="3">
    <source>
        <dbReference type="Google" id="ProtNLM"/>
    </source>
</evidence>
<dbReference type="PANTHER" id="PTHR33050">
    <property type="entry name" value="REVERSE TRANSCRIPTASE DOMAIN-CONTAINING PROTEIN"/>
    <property type="match status" value="1"/>
</dbReference>
<dbReference type="SUPFAM" id="SSF56672">
    <property type="entry name" value="DNA/RNA polymerases"/>
    <property type="match status" value="1"/>
</dbReference>
<evidence type="ECO:0000313" key="2">
    <source>
        <dbReference type="Proteomes" id="UP001142489"/>
    </source>
</evidence>
<dbReference type="EMBL" id="JAPFRF010000012">
    <property type="protein sequence ID" value="KAJ7313405.1"/>
    <property type="molecule type" value="Genomic_DNA"/>
</dbReference>
<organism evidence="1 2">
    <name type="scientific">Phrynocephalus forsythii</name>
    <dbReference type="NCBI Taxonomy" id="171643"/>
    <lineage>
        <taxon>Eukaryota</taxon>
        <taxon>Metazoa</taxon>
        <taxon>Chordata</taxon>
        <taxon>Craniata</taxon>
        <taxon>Vertebrata</taxon>
        <taxon>Euteleostomi</taxon>
        <taxon>Lepidosauria</taxon>
        <taxon>Squamata</taxon>
        <taxon>Bifurcata</taxon>
        <taxon>Unidentata</taxon>
        <taxon>Episquamata</taxon>
        <taxon>Toxicofera</taxon>
        <taxon>Iguania</taxon>
        <taxon>Acrodonta</taxon>
        <taxon>Agamidae</taxon>
        <taxon>Agaminae</taxon>
        <taxon>Phrynocephalus</taxon>
    </lineage>
</organism>
<dbReference type="OrthoDB" id="10068174at2759"/>
<proteinExistence type="predicted"/>
<keyword evidence="2" id="KW-1185">Reference proteome</keyword>
<accession>A0A9Q0XIY0</accession>
<evidence type="ECO:0000313" key="1">
    <source>
        <dbReference type="EMBL" id="KAJ7313405.1"/>
    </source>
</evidence>
<dbReference type="PANTHER" id="PTHR33050:SF7">
    <property type="entry name" value="RIBONUCLEASE H"/>
    <property type="match status" value="1"/>
</dbReference>